<dbReference type="Proteomes" id="UP000634136">
    <property type="component" value="Unassembled WGS sequence"/>
</dbReference>
<feature type="signal peptide" evidence="2">
    <location>
        <begin position="1"/>
        <end position="22"/>
    </location>
</feature>
<evidence type="ECO:0000256" key="2">
    <source>
        <dbReference type="SAM" id="SignalP"/>
    </source>
</evidence>
<protein>
    <recommendedName>
        <fullName evidence="5">Secreted protein</fullName>
    </recommendedName>
</protein>
<dbReference type="AlphaFoldDB" id="A0A834WJI4"/>
<evidence type="ECO:0000256" key="1">
    <source>
        <dbReference type="SAM" id="MobiDB-lite"/>
    </source>
</evidence>
<sequence>MKAGSAKLLPWLPSTLLSPTLSLSSLARTQPRVKKKVKERRRKSDETDEAIGDEGCMVWGNGGDWG</sequence>
<proteinExistence type="predicted"/>
<keyword evidence="2" id="KW-0732">Signal</keyword>
<keyword evidence="4" id="KW-1185">Reference proteome</keyword>
<feature type="chain" id="PRO_5032861091" description="Secreted protein" evidence="2">
    <location>
        <begin position="23"/>
        <end position="66"/>
    </location>
</feature>
<dbReference type="EMBL" id="JAAIUW010000006">
    <property type="protein sequence ID" value="KAF7825247.1"/>
    <property type="molecule type" value="Genomic_DNA"/>
</dbReference>
<gene>
    <name evidence="3" type="ORF">G2W53_016411</name>
</gene>
<name>A0A834WJI4_9FABA</name>
<reference evidence="3" key="1">
    <citation type="submission" date="2020-09" db="EMBL/GenBank/DDBJ databases">
        <title>Genome-Enabled Discovery of Anthraquinone Biosynthesis in Senna tora.</title>
        <authorList>
            <person name="Kang S.-H."/>
            <person name="Pandey R.P."/>
            <person name="Lee C.-M."/>
            <person name="Sim J.-S."/>
            <person name="Jeong J.-T."/>
            <person name="Choi B.-S."/>
            <person name="Jung M."/>
            <person name="Ginzburg D."/>
            <person name="Zhao K."/>
            <person name="Won S.Y."/>
            <person name="Oh T.-J."/>
            <person name="Yu Y."/>
            <person name="Kim N.-H."/>
            <person name="Lee O.R."/>
            <person name="Lee T.-H."/>
            <person name="Bashyal P."/>
            <person name="Kim T.-S."/>
            <person name="Lee W.-H."/>
            <person name="Kawkins C."/>
            <person name="Kim C.-K."/>
            <person name="Kim J.S."/>
            <person name="Ahn B.O."/>
            <person name="Rhee S.Y."/>
            <person name="Sohng J.K."/>
        </authorList>
    </citation>
    <scope>NUCLEOTIDE SEQUENCE</scope>
    <source>
        <tissue evidence="3">Leaf</tissue>
    </source>
</reference>
<comment type="caution">
    <text evidence="3">The sequence shown here is derived from an EMBL/GenBank/DDBJ whole genome shotgun (WGS) entry which is preliminary data.</text>
</comment>
<feature type="region of interest" description="Disordered" evidence="1">
    <location>
        <begin position="28"/>
        <end position="66"/>
    </location>
</feature>
<organism evidence="3 4">
    <name type="scientific">Senna tora</name>
    <dbReference type="NCBI Taxonomy" id="362788"/>
    <lineage>
        <taxon>Eukaryota</taxon>
        <taxon>Viridiplantae</taxon>
        <taxon>Streptophyta</taxon>
        <taxon>Embryophyta</taxon>
        <taxon>Tracheophyta</taxon>
        <taxon>Spermatophyta</taxon>
        <taxon>Magnoliopsida</taxon>
        <taxon>eudicotyledons</taxon>
        <taxon>Gunneridae</taxon>
        <taxon>Pentapetalae</taxon>
        <taxon>rosids</taxon>
        <taxon>fabids</taxon>
        <taxon>Fabales</taxon>
        <taxon>Fabaceae</taxon>
        <taxon>Caesalpinioideae</taxon>
        <taxon>Cassia clade</taxon>
        <taxon>Senna</taxon>
    </lineage>
</organism>
<evidence type="ECO:0008006" key="5">
    <source>
        <dbReference type="Google" id="ProtNLM"/>
    </source>
</evidence>
<evidence type="ECO:0000313" key="3">
    <source>
        <dbReference type="EMBL" id="KAF7825247.1"/>
    </source>
</evidence>
<feature type="compositionally biased region" description="Basic residues" evidence="1">
    <location>
        <begin position="31"/>
        <end position="41"/>
    </location>
</feature>
<evidence type="ECO:0000313" key="4">
    <source>
        <dbReference type="Proteomes" id="UP000634136"/>
    </source>
</evidence>
<accession>A0A834WJI4</accession>